<reference evidence="1" key="1">
    <citation type="submission" date="2025-08" db="UniProtKB">
        <authorList>
            <consortium name="Ensembl"/>
        </authorList>
    </citation>
    <scope>IDENTIFICATION</scope>
</reference>
<sequence length="55" mass="6057">MVSGTHSFIYSFQSAQGRLTHCKGGWTEQAKSDLTVQAYWVGSGDPPINHSRSPF</sequence>
<name>A0A663EVG7_AQUCH</name>
<proteinExistence type="predicted"/>
<dbReference type="Ensembl" id="ENSACCT00020016639.1">
    <property type="protein sequence ID" value="ENSACCP00020015944.1"/>
    <property type="gene ID" value="ENSACCG00020010949.1"/>
</dbReference>
<protein>
    <submittedName>
        <fullName evidence="1">Uncharacterized protein</fullName>
    </submittedName>
</protein>
<evidence type="ECO:0000313" key="1">
    <source>
        <dbReference type="Ensembl" id="ENSACCP00020015944.1"/>
    </source>
</evidence>
<organism evidence="1 2">
    <name type="scientific">Aquila chrysaetos chrysaetos</name>
    <dbReference type="NCBI Taxonomy" id="223781"/>
    <lineage>
        <taxon>Eukaryota</taxon>
        <taxon>Metazoa</taxon>
        <taxon>Chordata</taxon>
        <taxon>Craniata</taxon>
        <taxon>Vertebrata</taxon>
        <taxon>Euteleostomi</taxon>
        <taxon>Archelosauria</taxon>
        <taxon>Archosauria</taxon>
        <taxon>Dinosauria</taxon>
        <taxon>Saurischia</taxon>
        <taxon>Theropoda</taxon>
        <taxon>Coelurosauria</taxon>
        <taxon>Aves</taxon>
        <taxon>Neognathae</taxon>
        <taxon>Neoaves</taxon>
        <taxon>Telluraves</taxon>
        <taxon>Accipitrimorphae</taxon>
        <taxon>Accipitriformes</taxon>
        <taxon>Accipitridae</taxon>
        <taxon>Accipitrinae</taxon>
        <taxon>Aquila</taxon>
    </lineage>
</organism>
<dbReference type="AlphaFoldDB" id="A0A663EVG7"/>
<keyword evidence="2" id="KW-1185">Reference proteome</keyword>
<accession>A0A663EVG7</accession>
<evidence type="ECO:0000313" key="2">
    <source>
        <dbReference type="Proteomes" id="UP000472275"/>
    </source>
</evidence>
<reference evidence="1" key="2">
    <citation type="submission" date="2025-09" db="UniProtKB">
        <authorList>
            <consortium name="Ensembl"/>
        </authorList>
    </citation>
    <scope>IDENTIFICATION</scope>
</reference>
<dbReference type="InParanoid" id="A0A663EVG7"/>
<dbReference type="Proteomes" id="UP000472275">
    <property type="component" value="Chromosome 15"/>
</dbReference>